<evidence type="ECO:0000313" key="5">
    <source>
        <dbReference type="EMBL" id="EFJ19041.1"/>
    </source>
</evidence>
<dbReference type="KEGG" id="smo:SELMODRAFT_48059"/>
<dbReference type="Gramene" id="EFJ04302">
    <property type="protein sequence ID" value="EFJ04302"/>
    <property type="gene ID" value="SELMODRAFT_49325"/>
</dbReference>
<feature type="non-terminal residue" evidence="5">
    <location>
        <position position="1"/>
    </location>
</feature>
<evidence type="ECO:0000313" key="6">
    <source>
        <dbReference type="Proteomes" id="UP000001514"/>
    </source>
</evidence>
<dbReference type="InParanoid" id="D8S9Z9"/>
<dbReference type="PANTHER" id="PTHR43592:SF15">
    <property type="entry name" value="CAAX AMINO TERMINAL PROTEASE FAMILY PROTEIN"/>
    <property type="match status" value="1"/>
</dbReference>
<keyword evidence="1" id="KW-0472">Membrane</keyword>
<feature type="non-terminal residue" evidence="5">
    <location>
        <position position="226"/>
    </location>
</feature>
<evidence type="ECO:0000313" key="3">
    <source>
        <dbReference type="EMBL" id="EFJ04302.1"/>
    </source>
</evidence>
<protein>
    <recommendedName>
        <fullName evidence="2">CAAX prenyl protease 2/Lysostaphin resistance protein A-like domain-containing protein</fullName>
    </recommendedName>
</protein>
<dbReference type="KEGG" id="smo:SELMODRAFT_49325"/>
<keyword evidence="1" id="KW-1133">Transmembrane helix</keyword>
<proteinExistence type="predicted"/>
<dbReference type="AlphaFoldDB" id="D8S9Z9"/>
<dbReference type="eggNOG" id="ENOG502QTD5">
    <property type="taxonomic scope" value="Eukaryota"/>
</dbReference>
<dbReference type="EMBL" id="GL377608">
    <property type="protein sequence ID" value="EFJ19041.1"/>
    <property type="molecule type" value="Genomic_DNA"/>
</dbReference>
<feature type="transmembrane region" description="Helical" evidence="1">
    <location>
        <begin position="160"/>
        <end position="177"/>
    </location>
</feature>
<feature type="transmembrane region" description="Helical" evidence="1">
    <location>
        <begin position="207"/>
        <end position="225"/>
    </location>
</feature>
<feature type="transmembrane region" description="Helical" evidence="1">
    <location>
        <begin position="77"/>
        <end position="98"/>
    </location>
</feature>
<dbReference type="OrthoDB" id="548974at2759"/>
<dbReference type="EMBL" id="GL377737">
    <property type="protein sequence ID" value="EFJ05107.1"/>
    <property type="molecule type" value="Genomic_DNA"/>
</dbReference>
<dbReference type="InterPro" id="IPR003675">
    <property type="entry name" value="Rce1/LyrA-like_dom"/>
</dbReference>
<keyword evidence="1" id="KW-0812">Transmembrane</keyword>
<dbReference type="Gramene" id="EFJ05107">
    <property type="protein sequence ID" value="EFJ05107"/>
    <property type="gene ID" value="SELMODRAFT_48059"/>
</dbReference>
<dbReference type="Proteomes" id="UP000001514">
    <property type="component" value="Unassembled WGS sequence"/>
</dbReference>
<feature type="transmembrane region" description="Helical" evidence="1">
    <location>
        <begin position="118"/>
        <end position="140"/>
    </location>
</feature>
<evidence type="ECO:0000259" key="2">
    <source>
        <dbReference type="Pfam" id="PF02517"/>
    </source>
</evidence>
<dbReference type="KEGG" id="smo:SELMODRAFT_58140"/>
<sequence length="226" mass="24097">SFFVTGLATAVLGHNLGIDRREILDMDEQAAFILFSQVLQTITGLGTINLVTTKYQPLPSDMFVYDFRKPFDLQRGWLLWSGIGILCAGGAVVLTSIIVSSVNGELPPREDNDALSQLLPLIGVSPLSTASLIVVTGALAPLLEETVFRGFLLTSLTKRLPVPVAVVLSAAAFALAHLTPGEFPQLFALGIVIGFAYSKTHNMLTPILIHATWNSGVVVALTALSV</sequence>
<keyword evidence="6" id="KW-1185">Reference proteome</keyword>
<name>D8S9Z9_SELML</name>
<evidence type="ECO:0000313" key="4">
    <source>
        <dbReference type="EMBL" id="EFJ05107.1"/>
    </source>
</evidence>
<gene>
    <name evidence="4" type="ORF">SELMODRAFT_48059</name>
    <name evidence="3" type="ORF">SELMODRAFT_49325</name>
    <name evidence="5" type="ORF">SELMODRAFT_58140</name>
</gene>
<reference evidence="5 6" key="1">
    <citation type="journal article" date="2011" name="Science">
        <title>The Selaginella genome identifies genetic changes associated with the evolution of vascular plants.</title>
        <authorList>
            <person name="Banks J.A."/>
            <person name="Nishiyama T."/>
            <person name="Hasebe M."/>
            <person name="Bowman J.L."/>
            <person name="Gribskov M."/>
            <person name="dePamphilis C."/>
            <person name="Albert V.A."/>
            <person name="Aono N."/>
            <person name="Aoyama T."/>
            <person name="Ambrose B.A."/>
            <person name="Ashton N.W."/>
            <person name="Axtell M.J."/>
            <person name="Barker E."/>
            <person name="Barker M.S."/>
            <person name="Bennetzen J.L."/>
            <person name="Bonawitz N.D."/>
            <person name="Chapple C."/>
            <person name="Cheng C."/>
            <person name="Correa L.G."/>
            <person name="Dacre M."/>
            <person name="DeBarry J."/>
            <person name="Dreyer I."/>
            <person name="Elias M."/>
            <person name="Engstrom E.M."/>
            <person name="Estelle M."/>
            <person name="Feng L."/>
            <person name="Finet C."/>
            <person name="Floyd S.K."/>
            <person name="Frommer W.B."/>
            <person name="Fujita T."/>
            <person name="Gramzow L."/>
            <person name="Gutensohn M."/>
            <person name="Harholt J."/>
            <person name="Hattori M."/>
            <person name="Heyl A."/>
            <person name="Hirai T."/>
            <person name="Hiwatashi Y."/>
            <person name="Ishikawa M."/>
            <person name="Iwata M."/>
            <person name="Karol K.G."/>
            <person name="Koehler B."/>
            <person name="Kolukisaoglu U."/>
            <person name="Kubo M."/>
            <person name="Kurata T."/>
            <person name="Lalonde S."/>
            <person name="Li K."/>
            <person name="Li Y."/>
            <person name="Litt A."/>
            <person name="Lyons E."/>
            <person name="Manning G."/>
            <person name="Maruyama T."/>
            <person name="Michael T.P."/>
            <person name="Mikami K."/>
            <person name="Miyazaki S."/>
            <person name="Morinaga S."/>
            <person name="Murata T."/>
            <person name="Mueller-Roeber B."/>
            <person name="Nelson D.R."/>
            <person name="Obara M."/>
            <person name="Oguri Y."/>
            <person name="Olmstead R.G."/>
            <person name="Onodera N."/>
            <person name="Petersen B.L."/>
            <person name="Pils B."/>
            <person name="Prigge M."/>
            <person name="Rensing S.A."/>
            <person name="Riano-Pachon D.M."/>
            <person name="Roberts A.W."/>
            <person name="Sato Y."/>
            <person name="Scheller H.V."/>
            <person name="Schulz B."/>
            <person name="Schulz C."/>
            <person name="Shakirov E.V."/>
            <person name="Shibagaki N."/>
            <person name="Shinohara N."/>
            <person name="Shippen D.E."/>
            <person name="Soerensen I."/>
            <person name="Sotooka R."/>
            <person name="Sugimoto N."/>
            <person name="Sugita M."/>
            <person name="Sumikawa N."/>
            <person name="Tanurdzic M."/>
            <person name="Theissen G."/>
            <person name="Ulvskov P."/>
            <person name="Wakazuki S."/>
            <person name="Weng J.K."/>
            <person name="Willats W.W."/>
            <person name="Wipf D."/>
            <person name="Wolf P.G."/>
            <person name="Yang L."/>
            <person name="Zimmer A.D."/>
            <person name="Zhu Q."/>
            <person name="Mitros T."/>
            <person name="Hellsten U."/>
            <person name="Loque D."/>
            <person name="Otillar R."/>
            <person name="Salamov A."/>
            <person name="Schmutz J."/>
            <person name="Shapiro H."/>
            <person name="Lindquist E."/>
            <person name="Lucas S."/>
            <person name="Rokhsar D."/>
            <person name="Grigoriev I.V."/>
        </authorList>
    </citation>
    <scope>NUCLEOTIDE SEQUENCE [LARGE SCALE GENOMIC DNA]</scope>
</reference>
<organism evidence="6">
    <name type="scientific">Selaginella moellendorffii</name>
    <name type="common">Spikemoss</name>
    <dbReference type="NCBI Taxonomy" id="88036"/>
    <lineage>
        <taxon>Eukaryota</taxon>
        <taxon>Viridiplantae</taxon>
        <taxon>Streptophyta</taxon>
        <taxon>Embryophyta</taxon>
        <taxon>Tracheophyta</taxon>
        <taxon>Lycopodiopsida</taxon>
        <taxon>Selaginellales</taxon>
        <taxon>Selaginellaceae</taxon>
        <taxon>Selaginella</taxon>
    </lineage>
</organism>
<dbReference type="Pfam" id="PF02517">
    <property type="entry name" value="Rce1-like"/>
    <property type="match status" value="1"/>
</dbReference>
<dbReference type="HOGENOM" id="CLU_061294_0_0_1"/>
<dbReference type="EMBL" id="GL377997">
    <property type="protein sequence ID" value="EFJ04302.1"/>
    <property type="molecule type" value="Genomic_DNA"/>
</dbReference>
<feature type="domain" description="CAAX prenyl protease 2/Lysostaphin resistance protein A-like" evidence="2">
    <location>
        <begin position="129"/>
        <end position="215"/>
    </location>
</feature>
<accession>D8S9Z9</accession>
<dbReference type="Gramene" id="EFJ19041">
    <property type="protein sequence ID" value="EFJ19041"/>
    <property type="gene ID" value="SELMODRAFT_58140"/>
</dbReference>
<evidence type="ECO:0000256" key="1">
    <source>
        <dbReference type="SAM" id="Phobius"/>
    </source>
</evidence>
<dbReference type="PANTHER" id="PTHR43592">
    <property type="entry name" value="CAAX AMINO TERMINAL PROTEASE"/>
    <property type="match status" value="1"/>
</dbReference>
<dbReference type="GO" id="GO:0080120">
    <property type="term" value="P:CAAX-box protein maturation"/>
    <property type="evidence" value="ECO:0007669"/>
    <property type="project" value="UniProtKB-ARBA"/>
</dbReference>
<dbReference type="FunCoup" id="D8S9Z9">
    <property type="interactions" value="1255"/>
</dbReference>
<dbReference type="GO" id="GO:0004175">
    <property type="term" value="F:endopeptidase activity"/>
    <property type="evidence" value="ECO:0007669"/>
    <property type="project" value="UniProtKB-ARBA"/>
</dbReference>
<dbReference type="OMA" id="DVPWNWQ"/>